<evidence type="ECO:0000256" key="2">
    <source>
        <dbReference type="ARBA" id="ARBA00010145"/>
    </source>
</evidence>
<dbReference type="InterPro" id="IPR004776">
    <property type="entry name" value="Mem_transp_PIN-like"/>
</dbReference>
<evidence type="ECO:0000256" key="1">
    <source>
        <dbReference type="ARBA" id="ARBA00004651"/>
    </source>
</evidence>
<evidence type="ECO:0000256" key="5">
    <source>
        <dbReference type="ARBA" id="ARBA00022692"/>
    </source>
</evidence>
<feature type="transmembrane region" description="Helical" evidence="8">
    <location>
        <begin position="45"/>
        <end position="62"/>
    </location>
</feature>
<name>A0A317MVV6_9GAMM</name>
<dbReference type="InterPro" id="IPR038770">
    <property type="entry name" value="Na+/solute_symporter_sf"/>
</dbReference>
<gene>
    <name evidence="9" type="ORF">C7443_10527</name>
</gene>
<keyword evidence="6 8" id="KW-1133">Transmembrane helix</keyword>
<evidence type="ECO:0000256" key="6">
    <source>
        <dbReference type="ARBA" id="ARBA00022989"/>
    </source>
</evidence>
<organism evidence="9 10">
    <name type="scientific">Plasticicumulans acidivorans</name>
    <dbReference type="NCBI Taxonomy" id="886464"/>
    <lineage>
        <taxon>Bacteria</taxon>
        <taxon>Pseudomonadati</taxon>
        <taxon>Pseudomonadota</taxon>
        <taxon>Gammaproteobacteria</taxon>
        <taxon>Candidatus Competibacteraceae</taxon>
        <taxon>Plasticicumulans</taxon>
    </lineage>
</organism>
<dbReference type="PANTHER" id="PTHR36838:SF4">
    <property type="entry name" value="AUXIN EFFLUX CARRIER FAMILY PROTEIN"/>
    <property type="match status" value="1"/>
</dbReference>
<dbReference type="Gene3D" id="1.20.1530.20">
    <property type="match status" value="1"/>
</dbReference>
<evidence type="ECO:0000256" key="7">
    <source>
        <dbReference type="ARBA" id="ARBA00023136"/>
    </source>
</evidence>
<comment type="caution">
    <text evidence="9">The sequence shown here is derived from an EMBL/GenBank/DDBJ whole genome shotgun (WGS) entry which is preliminary data.</text>
</comment>
<dbReference type="GO" id="GO:0055085">
    <property type="term" value="P:transmembrane transport"/>
    <property type="evidence" value="ECO:0007669"/>
    <property type="project" value="InterPro"/>
</dbReference>
<feature type="transmembrane region" description="Helical" evidence="8">
    <location>
        <begin position="258"/>
        <end position="276"/>
    </location>
</feature>
<dbReference type="Proteomes" id="UP000246569">
    <property type="component" value="Unassembled WGS sequence"/>
</dbReference>
<dbReference type="RefSeq" id="WP_110018392.1">
    <property type="nucleotide sequence ID" value="NZ_QGTJ01000005.1"/>
</dbReference>
<keyword evidence="4" id="KW-1003">Cell membrane</keyword>
<proteinExistence type="inferred from homology"/>
<evidence type="ECO:0000256" key="8">
    <source>
        <dbReference type="SAM" id="Phobius"/>
    </source>
</evidence>
<feature type="transmembrane region" description="Helical" evidence="8">
    <location>
        <begin position="283"/>
        <end position="307"/>
    </location>
</feature>
<keyword evidence="7 8" id="KW-0472">Membrane</keyword>
<feature type="transmembrane region" description="Helical" evidence="8">
    <location>
        <begin position="68"/>
        <end position="88"/>
    </location>
</feature>
<feature type="transmembrane region" description="Helical" evidence="8">
    <location>
        <begin position="108"/>
        <end position="125"/>
    </location>
</feature>
<feature type="transmembrane region" description="Helical" evidence="8">
    <location>
        <begin position="131"/>
        <end position="151"/>
    </location>
</feature>
<evidence type="ECO:0000256" key="3">
    <source>
        <dbReference type="ARBA" id="ARBA00022448"/>
    </source>
</evidence>
<feature type="transmembrane region" description="Helical" evidence="8">
    <location>
        <begin position="163"/>
        <end position="183"/>
    </location>
</feature>
<dbReference type="GO" id="GO:0005886">
    <property type="term" value="C:plasma membrane"/>
    <property type="evidence" value="ECO:0007669"/>
    <property type="project" value="UniProtKB-SubCell"/>
</dbReference>
<evidence type="ECO:0000313" key="10">
    <source>
        <dbReference type="Proteomes" id="UP000246569"/>
    </source>
</evidence>
<keyword evidence="5 8" id="KW-0812">Transmembrane</keyword>
<evidence type="ECO:0008006" key="11">
    <source>
        <dbReference type="Google" id="ProtNLM"/>
    </source>
</evidence>
<protein>
    <recommendedName>
        <fullName evidence="11">AEC family transporter</fullName>
    </recommendedName>
</protein>
<reference evidence="9 10" key="1">
    <citation type="submission" date="2018-05" db="EMBL/GenBank/DDBJ databases">
        <title>Genomic Encyclopedia of Type Strains, Phase IV (KMG-IV): sequencing the most valuable type-strain genomes for metagenomic binning, comparative biology and taxonomic classification.</title>
        <authorList>
            <person name="Goeker M."/>
        </authorList>
    </citation>
    <scope>NUCLEOTIDE SEQUENCE [LARGE SCALE GENOMIC DNA]</scope>
    <source>
        <strain evidence="9 10">DSM 23606</strain>
    </source>
</reference>
<keyword evidence="10" id="KW-1185">Reference proteome</keyword>
<feature type="transmembrane region" description="Helical" evidence="8">
    <location>
        <begin position="203"/>
        <end position="221"/>
    </location>
</feature>
<dbReference type="Pfam" id="PF03547">
    <property type="entry name" value="Mem_trans"/>
    <property type="match status" value="1"/>
</dbReference>
<feature type="transmembrane region" description="Helical" evidence="8">
    <location>
        <begin position="14"/>
        <end position="33"/>
    </location>
</feature>
<evidence type="ECO:0000256" key="4">
    <source>
        <dbReference type="ARBA" id="ARBA00022475"/>
    </source>
</evidence>
<accession>A0A317MVV6</accession>
<dbReference type="AlphaFoldDB" id="A0A317MVV6"/>
<keyword evidence="3" id="KW-0813">Transport</keyword>
<comment type="subcellular location">
    <subcellularLocation>
        <location evidence="1">Cell membrane</location>
        <topology evidence="1">Multi-pass membrane protein</topology>
    </subcellularLocation>
</comment>
<sequence>MFATLAPFQPILDALGPVFALIVLGFALRRVDFPGAAFWTPAERLAYYLLLPALLVRELASADLSSFAVAHVALVLVTTIVLMTLLALRLRRWLGSDGPAFGSSYQGVIRLNTYVGLAACAPLYGRPGLALAALALAVMVPLVNVLCVSIISHAHGLARPTHLFAAVLRNPLIIACLLGIALNRSDIGLPPGTRGPLDILARAALPLGLLTMGAGLQIAAVRGRSGAIALGCVLKLLVAPLLGWTLAALSGLPPLETAVVVLFAALPGAPSSYILARQMGGDAPLAAAVVTVQTLLSMLTLPLLAALSHAP</sequence>
<comment type="similarity">
    <text evidence="2">Belongs to the auxin efflux carrier (TC 2.A.69) family.</text>
</comment>
<dbReference type="EMBL" id="QGTJ01000005">
    <property type="protein sequence ID" value="PWV61599.1"/>
    <property type="molecule type" value="Genomic_DNA"/>
</dbReference>
<dbReference type="PANTHER" id="PTHR36838">
    <property type="entry name" value="AUXIN EFFLUX CARRIER FAMILY PROTEIN"/>
    <property type="match status" value="1"/>
</dbReference>
<dbReference type="OrthoDB" id="9805563at2"/>
<feature type="transmembrane region" description="Helical" evidence="8">
    <location>
        <begin position="228"/>
        <end position="252"/>
    </location>
</feature>
<evidence type="ECO:0000313" key="9">
    <source>
        <dbReference type="EMBL" id="PWV61599.1"/>
    </source>
</evidence>